<dbReference type="PANTHER" id="PTHR36289">
    <property type="entry name" value="CHROMOSOME 12 OPEN READING FRAME 60"/>
    <property type="match status" value="1"/>
</dbReference>
<reference evidence="1" key="2">
    <citation type="submission" date="2025-08" db="UniProtKB">
        <authorList>
            <consortium name="Ensembl"/>
        </authorList>
    </citation>
    <scope>IDENTIFICATION</scope>
</reference>
<keyword evidence="2" id="KW-1185">Reference proteome</keyword>
<sequence>MSSESEKDKERFIQAAKTFFFHMQDLASFTNALTKLFNSSMSTQILLMTVKEDGNVKNVFEQMLRIFKEMQSVVAAKQDPMQSEPLSSKIATAMFSMVEKSNNIRELQQSTKEMFKNVQSPIIASVLNSGNILESLESSLLLLMKYPIMNLQLSDFYRKEQSDATTSEKSPGPSKATTIDALKKLQDVLNIENAKYTIKSAADQMEQIVKTMGPILEVLQKAIKAMETKFSVFKKPRN</sequence>
<name>A0A4W2DC23_BOBOX</name>
<protein>
    <submittedName>
        <fullName evidence="1">Uncharacterized protein</fullName>
    </submittedName>
</protein>
<reference evidence="1 2" key="1">
    <citation type="submission" date="2018-11" db="EMBL/GenBank/DDBJ databases">
        <title>Haplotype-resolved cattle genomes.</title>
        <authorList>
            <person name="Low W.Y."/>
            <person name="Tearle R."/>
            <person name="Bickhart D.M."/>
            <person name="Rosen B.D."/>
            <person name="Koren S."/>
            <person name="Rhie A."/>
            <person name="Hiendleder S."/>
            <person name="Phillippy A.M."/>
            <person name="Smith T.P.L."/>
            <person name="Williams J.L."/>
        </authorList>
    </citation>
    <scope>NUCLEOTIDE SEQUENCE [LARGE SCALE GENOMIC DNA]</scope>
</reference>
<dbReference type="Pfam" id="PF15047">
    <property type="entry name" value="DUF4533"/>
    <property type="match status" value="1"/>
</dbReference>
<dbReference type="OMA" id="MKFPIMN"/>
<dbReference type="InterPro" id="IPR027895">
    <property type="entry name" value="DUF4533"/>
</dbReference>
<dbReference type="PANTHER" id="PTHR36289:SF1">
    <property type="entry name" value="CHROMOSOME 12 OPEN READING FRAME 60"/>
    <property type="match status" value="1"/>
</dbReference>
<accession>A0A4W2DC23</accession>
<evidence type="ECO:0000313" key="2">
    <source>
        <dbReference type="Proteomes" id="UP000314981"/>
    </source>
</evidence>
<proteinExistence type="predicted"/>
<dbReference type="AlphaFoldDB" id="A0A4W2DC23"/>
<reference evidence="1" key="3">
    <citation type="submission" date="2025-09" db="UniProtKB">
        <authorList>
            <consortium name="Ensembl"/>
        </authorList>
    </citation>
    <scope>IDENTIFICATION</scope>
</reference>
<evidence type="ECO:0000313" key="1">
    <source>
        <dbReference type="Ensembl" id="ENSBIXP00000023576.1"/>
    </source>
</evidence>
<dbReference type="STRING" id="30522.A0A4W2DC23"/>
<dbReference type="Ensembl" id="ENSBIXT00000039215.1">
    <property type="protein sequence ID" value="ENSBIXP00000023576.1"/>
    <property type="gene ID" value="ENSBIXG00000005353.1"/>
</dbReference>
<dbReference type="Proteomes" id="UP000314981">
    <property type="component" value="Chromosome 5"/>
</dbReference>
<organism evidence="1 2">
    <name type="scientific">Bos indicus x Bos taurus</name>
    <name type="common">Hybrid cattle</name>
    <dbReference type="NCBI Taxonomy" id="30522"/>
    <lineage>
        <taxon>Eukaryota</taxon>
        <taxon>Metazoa</taxon>
        <taxon>Chordata</taxon>
        <taxon>Craniata</taxon>
        <taxon>Vertebrata</taxon>
        <taxon>Euteleostomi</taxon>
        <taxon>Mammalia</taxon>
        <taxon>Eutheria</taxon>
        <taxon>Laurasiatheria</taxon>
        <taxon>Artiodactyla</taxon>
        <taxon>Ruminantia</taxon>
        <taxon>Pecora</taxon>
        <taxon>Bovidae</taxon>
        <taxon>Bovinae</taxon>
        <taxon>Bos</taxon>
    </lineage>
</organism>